<keyword evidence="2" id="KW-0378">Hydrolase</keyword>
<proteinExistence type="inferred from homology"/>
<evidence type="ECO:0000313" key="3">
    <source>
        <dbReference type="EMBL" id="SVA05884.1"/>
    </source>
</evidence>
<gene>
    <name evidence="3" type="ORF">METZ01_LOCUS58738</name>
</gene>
<dbReference type="GO" id="GO:0047429">
    <property type="term" value="F:nucleoside triphosphate diphosphatase activity"/>
    <property type="evidence" value="ECO:0007669"/>
    <property type="project" value="InterPro"/>
</dbReference>
<comment type="similarity">
    <text evidence="1">Belongs to the HAM1 NTPase family.</text>
</comment>
<sequence length="182" mass="20292">MFSQIKFVTGNSNKARETVAILGVPLEVVKVDGLIEIQTQDIEELVYHKCQQAYDSLKCSVLVEDSGLLFNAWDGLPGSLIKWFECTVGCKGMLKMLQTFEDRSAIAVSCFAIYDGKDIKIARGEVEGSIATEIRGNHGFGWDVIFIPEGYGKTYAEMKSEEKNTMSHRKNALEKLKVLMQA</sequence>
<name>A0A381SR49_9ZZZZ</name>
<organism evidence="3">
    <name type="scientific">marine metagenome</name>
    <dbReference type="NCBI Taxonomy" id="408172"/>
    <lineage>
        <taxon>unclassified sequences</taxon>
        <taxon>metagenomes</taxon>
        <taxon>ecological metagenomes</taxon>
    </lineage>
</organism>
<dbReference type="GO" id="GO:0005737">
    <property type="term" value="C:cytoplasm"/>
    <property type="evidence" value="ECO:0007669"/>
    <property type="project" value="TreeGrafter"/>
</dbReference>
<dbReference type="Gene3D" id="3.90.950.10">
    <property type="match status" value="1"/>
</dbReference>
<dbReference type="NCBIfam" id="TIGR00042">
    <property type="entry name" value="RdgB/HAM1 family non-canonical purine NTP pyrophosphatase"/>
    <property type="match status" value="1"/>
</dbReference>
<evidence type="ECO:0008006" key="4">
    <source>
        <dbReference type="Google" id="ProtNLM"/>
    </source>
</evidence>
<evidence type="ECO:0000256" key="2">
    <source>
        <dbReference type="ARBA" id="ARBA00022801"/>
    </source>
</evidence>
<protein>
    <recommendedName>
        <fullName evidence="4">Non-canonical purine NTP pyrophosphatase, RdgB/HAM1 family</fullName>
    </recommendedName>
</protein>
<dbReference type="EMBL" id="UINC01003386">
    <property type="protein sequence ID" value="SVA05884.1"/>
    <property type="molecule type" value="Genomic_DNA"/>
</dbReference>
<dbReference type="InterPro" id="IPR002637">
    <property type="entry name" value="RdgB/HAM1"/>
</dbReference>
<reference evidence="3" key="1">
    <citation type="submission" date="2018-05" db="EMBL/GenBank/DDBJ databases">
        <authorList>
            <person name="Lanie J.A."/>
            <person name="Ng W.-L."/>
            <person name="Kazmierczak K.M."/>
            <person name="Andrzejewski T.M."/>
            <person name="Davidsen T.M."/>
            <person name="Wayne K.J."/>
            <person name="Tettelin H."/>
            <person name="Glass J.I."/>
            <person name="Rusch D."/>
            <person name="Podicherti R."/>
            <person name="Tsui H.-C.T."/>
            <person name="Winkler M.E."/>
        </authorList>
    </citation>
    <scope>NUCLEOTIDE SEQUENCE</scope>
</reference>
<dbReference type="CDD" id="cd00515">
    <property type="entry name" value="HAM1"/>
    <property type="match status" value="1"/>
</dbReference>
<dbReference type="Pfam" id="PF01725">
    <property type="entry name" value="Ham1p_like"/>
    <property type="match status" value="1"/>
</dbReference>
<dbReference type="InterPro" id="IPR029001">
    <property type="entry name" value="ITPase-like_fam"/>
</dbReference>
<evidence type="ECO:0000256" key="1">
    <source>
        <dbReference type="ARBA" id="ARBA00008023"/>
    </source>
</evidence>
<dbReference type="PANTHER" id="PTHR11067">
    <property type="entry name" value="INOSINE TRIPHOSPHATE PYROPHOSPHATASE/HAM1 PROTEIN"/>
    <property type="match status" value="1"/>
</dbReference>
<dbReference type="PANTHER" id="PTHR11067:SF9">
    <property type="entry name" value="INOSINE TRIPHOSPHATE PYROPHOSPHATASE"/>
    <property type="match status" value="1"/>
</dbReference>
<dbReference type="SUPFAM" id="SSF52972">
    <property type="entry name" value="ITPase-like"/>
    <property type="match status" value="1"/>
</dbReference>
<dbReference type="GO" id="GO:0009143">
    <property type="term" value="P:nucleoside triphosphate catabolic process"/>
    <property type="evidence" value="ECO:0007669"/>
    <property type="project" value="InterPro"/>
</dbReference>
<accession>A0A381SR49</accession>
<dbReference type="AlphaFoldDB" id="A0A381SR49"/>